<feature type="compositionally biased region" description="Basic residues" evidence="1">
    <location>
        <begin position="232"/>
        <end position="261"/>
    </location>
</feature>
<feature type="chain" id="PRO_5020334487" description="Saposin B-type domain-containing protein" evidence="2">
    <location>
        <begin position="27"/>
        <end position="261"/>
    </location>
</feature>
<feature type="region of interest" description="Disordered" evidence="1">
    <location>
        <begin position="225"/>
        <end position="261"/>
    </location>
</feature>
<feature type="signal peptide" evidence="2">
    <location>
        <begin position="1"/>
        <end position="26"/>
    </location>
</feature>
<dbReference type="EMBL" id="PYDT01000011">
    <property type="protein sequence ID" value="THU45294.1"/>
    <property type="molecule type" value="Genomic_DNA"/>
</dbReference>
<gene>
    <name evidence="3" type="ORF">C4D60_Mb02t16320</name>
</gene>
<accession>A0A4S8ICH5</accession>
<dbReference type="Proteomes" id="UP000317650">
    <property type="component" value="Chromosome 2"/>
</dbReference>
<organism evidence="3 4">
    <name type="scientific">Musa balbisiana</name>
    <name type="common">Banana</name>
    <dbReference type="NCBI Taxonomy" id="52838"/>
    <lineage>
        <taxon>Eukaryota</taxon>
        <taxon>Viridiplantae</taxon>
        <taxon>Streptophyta</taxon>
        <taxon>Embryophyta</taxon>
        <taxon>Tracheophyta</taxon>
        <taxon>Spermatophyta</taxon>
        <taxon>Magnoliopsida</taxon>
        <taxon>Liliopsida</taxon>
        <taxon>Zingiberales</taxon>
        <taxon>Musaceae</taxon>
        <taxon>Musa</taxon>
    </lineage>
</organism>
<dbReference type="PANTHER" id="PTHR36058:SF1">
    <property type="entry name" value="NUCLEOPHOSMIN"/>
    <property type="match status" value="1"/>
</dbReference>
<comment type="caution">
    <text evidence="3">The sequence shown here is derived from an EMBL/GenBank/DDBJ whole genome shotgun (WGS) entry which is preliminary data.</text>
</comment>
<evidence type="ECO:0008006" key="5">
    <source>
        <dbReference type="Google" id="ProtNLM"/>
    </source>
</evidence>
<evidence type="ECO:0000313" key="3">
    <source>
        <dbReference type="EMBL" id="THU45294.1"/>
    </source>
</evidence>
<evidence type="ECO:0000256" key="2">
    <source>
        <dbReference type="SAM" id="SignalP"/>
    </source>
</evidence>
<keyword evidence="2" id="KW-0732">Signal</keyword>
<keyword evidence="4" id="KW-1185">Reference proteome</keyword>
<dbReference type="AlphaFoldDB" id="A0A4S8ICH5"/>
<proteinExistence type="predicted"/>
<sequence length="261" mass="29445">MAALSKGLFVLSFLFVLLSSVPVSLSSQKKPSSAARREDIPYIKCQVCEKVAHQIYHQVMDKEAQVSPKKVSEFQIIEIAENICNLKKEQADWMLQIDIVEKGDRLQLVEQGIEGMCNSECKTIERACQEVMGYADTDVAEFVFKTRPSADSLVKFLCHDLSEACSAETPPVPKDRLPGDPFLAKPSKDAEMEKILRSMEGKVIKDKDSPKKDLKQRILQGITKAGKQMKANLHKTSQRIQKWFRGKKTTSKSAKRRKSEL</sequence>
<name>A0A4S8ICH5_MUSBA</name>
<reference evidence="3 4" key="1">
    <citation type="journal article" date="2019" name="Nat. Plants">
        <title>Genome sequencing of Musa balbisiana reveals subgenome evolution and function divergence in polyploid bananas.</title>
        <authorList>
            <person name="Yao X."/>
        </authorList>
    </citation>
    <scope>NUCLEOTIDE SEQUENCE [LARGE SCALE GENOMIC DNA]</scope>
    <source>
        <strain evidence="4">cv. DH-PKW</strain>
        <tissue evidence="3">Leaves</tissue>
    </source>
</reference>
<protein>
    <recommendedName>
        <fullName evidence="5">Saposin B-type domain-containing protein</fullName>
    </recommendedName>
</protein>
<evidence type="ECO:0000256" key="1">
    <source>
        <dbReference type="SAM" id="MobiDB-lite"/>
    </source>
</evidence>
<dbReference type="STRING" id="52838.A0A4S8ICH5"/>
<evidence type="ECO:0000313" key="4">
    <source>
        <dbReference type="Proteomes" id="UP000317650"/>
    </source>
</evidence>
<dbReference type="PANTHER" id="PTHR36058">
    <property type="entry name" value="NUCLEOPHOSMIN"/>
    <property type="match status" value="1"/>
</dbReference>